<keyword evidence="4" id="KW-1185">Reference proteome</keyword>
<dbReference type="Pfam" id="PF24851">
    <property type="entry name" value="DUF7725"/>
    <property type="match status" value="1"/>
</dbReference>
<proteinExistence type="predicted"/>
<dbReference type="PANTHER" id="PTHR35766:SF1">
    <property type="entry name" value="OS08G0543600 PROTEIN"/>
    <property type="match status" value="1"/>
</dbReference>
<evidence type="ECO:0000313" key="5">
    <source>
        <dbReference type="RefSeq" id="XP_040957068.1"/>
    </source>
</evidence>
<feature type="coiled-coil region" evidence="1">
    <location>
        <begin position="46"/>
        <end position="212"/>
    </location>
</feature>
<evidence type="ECO:0000256" key="1">
    <source>
        <dbReference type="SAM" id="Coils"/>
    </source>
</evidence>
<evidence type="ECO:0000313" key="4">
    <source>
        <dbReference type="Proteomes" id="UP000818029"/>
    </source>
</evidence>
<organism evidence="4 5">
    <name type="scientific">Gossypium hirsutum</name>
    <name type="common">Upland cotton</name>
    <name type="synonym">Gossypium mexicanum</name>
    <dbReference type="NCBI Taxonomy" id="3635"/>
    <lineage>
        <taxon>Eukaryota</taxon>
        <taxon>Viridiplantae</taxon>
        <taxon>Streptophyta</taxon>
        <taxon>Embryophyta</taxon>
        <taxon>Tracheophyta</taxon>
        <taxon>Spermatophyta</taxon>
        <taxon>Magnoliopsida</taxon>
        <taxon>eudicotyledons</taxon>
        <taxon>Gunneridae</taxon>
        <taxon>Pentapetalae</taxon>
        <taxon>rosids</taxon>
        <taxon>malvids</taxon>
        <taxon>Malvales</taxon>
        <taxon>Malvaceae</taxon>
        <taxon>Malvoideae</taxon>
        <taxon>Gossypium</taxon>
    </lineage>
</organism>
<reference evidence="5" key="2">
    <citation type="submission" date="2025-08" db="UniProtKB">
        <authorList>
            <consortium name="RefSeq"/>
        </authorList>
    </citation>
    <scope>IDENTIFICATION</scope>
</reference>
<feature type="domain" description="DUF7725" evidence="3">
    <location>
        <begin position="566"/>
        <end position="635"/>
    </location>
</feature>
<feature type="region of interest" description="Disordered" evidence="2">
    <location>
        <begin position="508"/>
        <end position="545"/>
    </location>
</feature>
<feature type="compositionally biased region" description="Polar residues" evidence="2">
    <location>
        <begin position="530"/>
        <end position="539"/>
    </location>
</feature>
<evidence type="ECO:0000259" key="3">
    <source>
        <dbReference type="Pfam" id="PF24851"/>
    </source>
</evidence>
<keyword evidence="1" id="KW-0175">Coiled coil</keyword>
<feature type="region of interest" description="Disordered" evidence="2">
    <location>
        <begin position="291"/>
        <end position="327"/>
    </location>
</feature>
<dbReference type="PANTHER" id="PTHR35766">
    <property type="entry name" value="OS08G0543600 PROTEIN"/>
    <property type="match status" value="1"/>
</dbReference>
<dbReference type="Proteomes" id="UP000818029">
    <property type="component" value="Chromosome D09"/>
</dbReference>
<protein>
    <submittedName>
        <fullName evidence="5">Uncharacterized protein isoform X7</fullName>
    </submittedName>
</protein>
<dbReference type="GeneID" id="107890790"/>
<feature type="region of interest" description="Disordered" evidence="2">
    <location>
        <begin position="742"/>
        <end position="779"/>
    </location>
</feature>
<feature type="compositionally biased region" description="Basic and acidic residues" evidence="2">
    <location>
        <begin position="291"/>
        <end position="310"/>
    </location>
</feature>
<feature type="compositionally biased region" description="Polar residues" evidence="2">
    <location>
        <begin position="312"/>
        <end position="327"/>
    </location>
</feature>
<evidence type="ECO:0000256" key="2">
    <source>
        <dbReference type="SAM" id="MobiDB-lite"/>
    </source>
</evidence>
<reference evidence="4" key="1">
    <citation type="journal article" date="2020" name="Nat. Genet.">
        <title>Genomic diversifications of five Gossypium allopolyploid species and their impact on cotton improvement.</title>
        <authorList>
            <person name="Chen Z.J."/>
            <person name="Sreedasyam A."/>
            <person name="Ando A."/>
            <person name="Song Q."/>
            <person name="De Santiago L.M."/>
            <person name="Hulse-Kemp A.M."/>
            <person name="Ding M."/>
            <person name="Ye W."/>
            <person name="Kirkbride R.C."/>
            <person name="Jenkins J."/>
            <person name="Plott C."/>
            <person name="Lovell J."/>
            <person name="Lin Y.M."/>
            <person name="Vaughn R."/>
            <person name="Liu B."/>
            <person name="Simpson S."/>
            <person name="Scheffler B.E."/>
            <person name="Wen L."/>
            <person name="Saski C.A."/>
            <person name="Grover C.E."/>
            <person name="Hu G."/>
            <person name="Conover J.L."/>
            <person name="Carlson J.W."/>
            <person name="Shu S."/>
            <person name="Boston L.B."/>
            <person name="Williams M."/>
            <person name="Peterson D.G."/>
            <person name="McGee K."/>
            <person name="Jones D.C."/>
            <person name="Wendel J.F."/>
            <person name="Stelly D.M."/>
            <person name="Grimwood J."/>
            <person name="Schmutz J."/>
        </authorList>
    </citation>
    <scope>NUCLEOTIDE SEQUENCE [LARGE SCALE GENOMIC DNA]</scope>
    <source>
        <strain evidence="4">cv. TM-1</strain>
    </source>
</reference>
<feature type="region of interest" description="Disordered" evidence="2">
    <location>
        <begin position="1"/>
        <end position="22"/>
    </location>
</feature>
<name>A0ABM3AQY3_GOSHI</name>
<dbReference type="InterPro" id="IPR056142">
    <property type="entry name" value="DUF7725"/>
</dbReference>
<dbReference type="RefSeq" id="XP_040957068.1">
    <property type="nucleotide sequence ID" value="XM_041101134.1"/>
</dbReference>
<accession>A0ABM3AQY3</accession>
<feature type="compositionally biased region" description="Low complexity" evidence="2">
    <location>
        <begin position="508"/>
        <end position="517"/>
    </location>
</feature>
<gene>
    <name evidence="5" type="primary">LOC107890790</name>
</gene>
<sequence>MDTAASFAAGRSGSLPMTSPSRKEWRAVSELHVVQNLGDEVISCTMQEFERSKMEQSDERTIYEQQIHNVSRQREELQRMEVELRAQAIARPRILDLQSSCDAKIEAHADATAKLEEQIHESEKTINELKRRMEEKDRELHAIKVEKEEAWAKEDLLREQNKELATFRRERDHSEAERARHRKQIHDLQEHVEEKERQLMELQEQYRAAQETILYKDEQLREVQTWISSVQEMDALQSSTNHSLQAELRERTEQYNQLWHGCQRQFAEMERLHLQTIHQLQFELADARERNSSYTDESHASQAKSKDLSEFGKNNGNQVDSNGSVSTNNAWVISNGASNSVQSFTSDGNSPTEGFPHSVASQVGQYSMPTISSTQQWQNQQISPEDFQLSAQNQVPPSQTDQSFVRSDLKYEYKMSVNEQAISPDRLNHISQGPDINSLISSSAVKAQVLDSIKLSFIVDPQPEPSLEQVSSQFHGALTLGTREQSCESQELIILNMNNHVLEDQVLSAEEASTAASPSPPDSSEHSVNFKGTMTSNGANAIMPEKSVSTGQTNILISAKTSETALLDERSLLACIVRTIPTGGRIRISSTLPNRLGKMLSPLHWHDYKKKYGKLDDFVASHPTLFVIEGDYIWLQEGAQEMIAATAAIAKVAAAAEAPSSYSFLPSVSVTPIAQRNRLKKALRSIDSYHVRENALFKEHAGITKNASNGQQLVMQNQHPNGICVDVSRGFSNVKILSQSKDPSVTSVESMASGHGRSNSNVVGKQQSRTTGAALSSRR</sequence>